<sequence length="114" mass="12822">MSYPLVPSPTLAGRGPDLGWRDIESFARATRLHPDMVRRLVVLGLLEPQRDRAGRLWFPPAQLALAARIQRLRSAFALNYAAVGVVLDLLDRVTELERELRMAPPRPAGGRQWT</sequence>
<protein>
    <recommendedName>
        <fullName evidence="3">MerR family transcriptional regulator</fullName>
    </recommendedName>
</protein>
<organism evidence="1 2">
    <name type="scientific">Luedemannella helvata</name>
    <dbReference type="NCBI Taxonomy" id="349315"/>
    <lineage>
        <taxon>Bacteria</taxon>
        <taxon>Bacillati</taxon>
        <taxon>Actinomycetota</taxon>
        <taxon>Actinomycetes</taxon>
        <taxon>Micromonosporales</taxon>
        <taxon>Micromonosporaceae</taxon>
        <taxon>Luedemannella</taxon>
    </lineage>
</organism>
<evidence type="ECO:0000313" key="2">
    <source>
        <dbReference type="Proteomes" id="UP001500655"/>
    </source>
</evidence>
<dbReference type="Proteomes" id="UP001500655">
    <property type="component" value="Unassembled WGS sequence"/>
</dbReference>
<dbReference type="Gene3D" id="1.10.1660.10">
    <property type="match status" value="1"/>
</dbReference>
<accession>A0ABP4W0E3</accession>
<dbReference type="EMBL" id="BAAALS010000003">
    <property type="protein sequence ID" value="GAA1740641.1"/>
    <property type="molecule type" value="Genomic_DNA"/>
</dbReference>
<evidence type="ECO:0008006" key="3">
    <source>
        <dbReference type="Google" id="ProtNLM"/>
    </source>
</evidence>
<dbReference type="Pfam" id="PF13591">
    <property type="entry name" value="MerR_2"/>
    <property type="match status" value="1"/>
</dbReference>
<dbReference type="RefSeq" id="WP_344077174.1">
    <property type="nucleotide sequence ID" value="NZ_BAAALS010000003.1"/>
</dbReference>
<gene>
    <name evidence="1" type="ORF">GCM10009681_09350</name>
</gene>
<dbReference type="InterPro" id="IPR009061">
    <property type="entry name" value="DNA-bd_dom_put_sf"/>
</dbReference>
<proteinExistence type="predicted"/>
<evidence type="ECO:0000313" key="1">
    <source>
        <dbReference type="EMBL" id="GAA1740641.1"/>
    </source>
</evidence>
<name>A0ABP4W0E3_9ACTN</name>
<keyword evidence="2" id="KW-1185">Reference proteome</keyword>
<dbReference type="SUPFAM" id="SSF46955">
    <property type="entry name" value="Putative DNA-binding domain"/>
    <property type="match status" value="1"/>
</dbReference>
<comment type="caution">
    <text evidence="1">The sequence shown here is derived from an EMBL/GenBank/DDBJ whole genome shotgun (WGS) entry which is preliminary data.</text>
</comment>
<reference evidence="2" key="1">
    <citation type="journal article" date="2019" name="Int. J. Syst. Evol. Microbiol.">
        <title>The Global Catalogue of Microorganisms (GCM) 10K type strain sequencing project: providing services to taxonomists for standard genome sequencing and annotation.</title>
        <authorList>
            <consortium name="The Broad Institute Genomics Platform"/>
            <consortium name="The Broad Institute Genome Sequencing Center for Infectious Disease"/>
            <person name="Wu L."/>
            <person name="Ma J."/>
        </authorList>
    </citation>
    <scope>NUCLEOTIDE SEQUENCE [LARGE SCALE GENOMIC DNA]</scope>
    <source>
        <strain evidence="2">JCM 13249</strain>
    </source>
</reference>